<evidence type="ECO:0000256" key="4">
    <source>
        <dbReference type="ARBA" id="ARBA00022964"/>
    </source>
</evidence>
<evidence type="ECO:0000256" key="2">
    <source>
        <dbReference type="ARBA" id="ARBA00022723"/>
    </source>
</evidence>
<dbReference type="PANTHER" id="PTHR12117">
    <property type="entry name" value="HISTONE ACETYLTRANSFERASE COMPLEX"/>
    <property type="match status" value="1"/>
</dbReference>
<evidence type="ECO:0000313" key="9">
    <source>
        <dbReference type="EMBL" id="TVU85799.1"/>
    </source>
</evidence>
<reference evidence="8 10" key="1">
    <citation type="submission" date="2019-07" db="EMBL/GenBank/DDBJ databases">
        <title>Diversity of Bacteria from Kongsfjorden, Arctic.</title>
        <authorList>
            <person name="Yu Y."/>
        </authorList>
    </citation>
    <scope>NUCLEOTIDE SEQUENCE [LARGE SCALE GENOMIC DNA]</scope>
    <source>
        <strain evidence="8 10">SM1927</strain>
    </source>
</reference>
<keyword evidence="2" id="KW-0479">Metal-binding</keyword>
<dbReference type="Gene3D" id="2.60.120.620">
    <property type="entry name" value="q2cbj1_9rhob like domain"/>
    <property type="match status" value="1"/>
</dbReference>
<dbReference type="PROSITE" id="PS51471">
    <property type="entry name" value="FE2OG_OXY"/>
    <property type="match status" value="1"/>
</dbReference>
<dbReference type="InterPro" id="IPR039558">
    <property type="entry name" value="TPA1/OFD1_N"/>
</dbReference>
<accession>A0ABY3F6T5</accession>
<dbReference type="InterPro" id="IPR005123">
    <property type="entry name" value="Oxoglu/Fe-dep_dioxygenase_dom"/>
</dbReference>
<evidence type="ECO:0000256" key="6">
    <source>
        <dbReference type="ARBA" id="ARBA00023004"/>
    </source>
</evidence>
<organism evidence="8 10">
    <name type="scientific">Pseudoalteromonas neustonica</name>
    <dbReference type="NCBI Taxonomy" id="1840331"/>
    <lineage>
        <taxon>Bacteria</taxon>
        <taxon>Pseudomonadati</taxon>
        <taxon>Pseudomonadota</taxon>
        <taxon>Gammaproteobacteria</taxon>
        <taxon>Alteromonadales</taxon>
        <taxon>Pseudoalteromonadaceae</taxon>
        <taxon>Pseudoalteromonas</taxon>
    </lineage>
</organism>
<comment type="cofactor">
    <cofactor evidence="1">
        <name>L-ascorbate</name>
        <dbReference type="ChEBI" id="CHEBI:38290"/>
    </cofactor>
</comment>
<name>A0ABY3F6T5_9GAMM</name>
<evidence type="ECO:0000256" key="5">
    <source>
        <dbReference type="ARBA" id="ARBA00023002"/>
    </source>
</evidence>
<keyword evidence="6" id="KW-0408">Iron</keyword>
<dbReference type="PANTHER" id="PTHR12117:SF0">
    <property type="entry name" value="PROLYL 3-HYDROXYLASE OGFOD1"/>
    <property type="match status" value="1"/>
</dbReference>
<dbReference type="EMBL" id="VNFF01000002">
    <property type="protein sequence ID" value="TVU85799.1"/>
    <property type="molecule type" value="Genomic_DNA"/>
</dbReference>
<dbReference type="InterPro" id="IPR006620">
    <property type="entry name" value="Pro_4_hyd_alph"/>
</dbReference>
<keyword evidence="4" id="KW-0223">Dioxygenase</keyword>
<proteinExistence type="predicted"/>
<dbReference type="EMBL" id="VNFF01000058">
    <property type="protein sequence ID" value="TVU79554.1"/>
    <property type="molecule type" value="Genomic_DNA"/>
</dbReference>
<keyword evidence="10" id="KW-1185">Reference proteome</keyword>
<dbReference type="Proteomes" id="UP000317938">
    <property type="component" value="Unassembled WGS sequence"/>
</dbReference>
<dbReference type="SMART" id="SM00702">
    <property type="entry name" value="P4Hc"/>
    <property type="match status" value="1"/>
</dbReference>
<sequence>MVELKNISEKLESIQEEYMKNKRVMLSDVWTDESASLLHEAIENKTSFLNAFAIDGKYIQSSDRELGNMTTEEKRELQRTIYKDASNGIGFFYGRHNINKNTEFSLYKALFNYLNSDVCLNFIRQITGNENVISASLQVTRYISGNFLTRHNDVLPSEGRAIAYVFGFTPNWHPDWGGLLHFFNAEGGMVDTFFPKNNTLSLFDVNLPHSVSYVTPFAKYPRYSITGWFNVI</sequence>
<dbReference type="RefSeq" id="WP_145233426.1">
    <property type="nucleotide sequence ID" value="NZ_VNFF01000002.1"/>
</dbReference>
<keyword evidence="3" id="KW-0847">Vitamin C</keyword>
<protein>
    <submittedName>
        <fullName evidence="8">Proline hydroxylase</fullName>
    </submittedName>
</protein>
<evidence type="ECO:0000256" key="1">
    <source>
        <dbReference type="ARBA" id="ARBA00001961"/>
    </source>
</evidence>
<gene>
    <name evidence="9" type="ORF">FQP85_01570</name>
    <name evidence="8" type="ORF">FQP85_23355</name>
</gene>
<comment type="caution">
    <text evidence="8">The sequence shown here is derived from an EMBL/GenBank/DDBJ whole genome shotgun (WGS) entry which is preliminary data.</text>
</comment>
<evidence type="ECO:0000313" key="10">
    <source>
        <dbReference type="Proteomes" id="UP000317938"/>
    </source>
</evidence>
<evidence type="ECO:0000259" key="7">
    <source>
        <dbReference type="PROSITE" id="PS51471"/>
    </source>
</evidence>
<feature type="domain" description="Fe2OG dioxygenase" evidence="7">
    <location>
        <begin position="133"/>
        <end position="231"/>
    </location>
</feature>
<dbReference type="Pfam" id="PF13661">
    <property type="entry name" value="2OG-FeII_Oxy_4"/>
    <property type="match status" value="1"/>
</dbReference>
<keyword evidence="5" id="KW-0560">Oxidoreductase</keyword>
<evidence type="ECO:0000256" key="3">
    <source>
        <dbReference type="ARBA" id="ARBA00022896"/>
    </source>
</evidence>
<evidence type="ECO:0000313" key="8">
    <source>
        <dbReference type="EMBL" id="TVU79554.1"/>
    </source>
</evidence>
<dbReference type="InterPro" id="IPR051842">
    <property type="entry name" value="uS12_prolyl_hydroxylase"/>
</dbReference>